<evidence type="ECO:0000256" key="11">
    <source>
        <dbReference type="ARBA" id="ARBA00049340"/>
    </source>
</evidence>
<evidence type="ECO:0000256" key="2">
    <source>
        <dbReference type="ARBA" id="ARBA00001973"/>
    </source>
</evidence>
<feature type="binding site" description="type 1 copper site" evidence="12">
    <location>
        <position position="189"/>
    </location>
    <ligand>
        <name>Cu cation</name>
        <dbReference type="ChEBI" id="CHEBI:23378"/>
        <label>1</label>
    </ligand>
</feature>
<comment type="cofactor">
    <cofactor evidence="2 12">
        <name>Cu(2+)</name>
        <dbReference type="ChEBI" id="CHEBI:29036"/>
    </cofactor>
</comment>
<evidence type="ECO:0000256" key="4">
    <source>
        <dbReference type="ARBA" id="ARBA00011233"/>
    </source>
</evidence>
<dbReference type="EC" id="1.7.2.1" evidence="5"/>
<organism evidence="16 17">
    <name type="scientific">Bacillus taeanensis</name>
    <dbReference type="NCBI Taxonomy" id="273032"/>
    <lineage>
        <taxon>Bacteria</taxon>
        <taxon>Bacillati</taxon>
        <taxon>Bacillota</taxon>
        <taxon>Bacilli</taxon>
        <taxon>Bacillales</taxon>
        <taxon>Bacillaceae</taxon>
        <taxon>Bacillus</taxon>
    </lineage>
</organism>
<evidence type="ECO:0000256" key="10">
    <source>
        <dbReference type="ARBA" id="ARBA00023008"/>
    </source>
</evidence>
<dbReference type="InterPro" id="IPR011706">
    <property type="entry name" value="Cu-oxidase_C"/>
</dbReference>
<comment type="cofactor">
    <cofactor evidence="1 12">
        <name>Cu(+)</name>
        <dbReference type="ChEBI" id="CHEBI:49552"/>
    </cofactor>
</comment>
<dbReference type="Pfam" id="PF07732">
    <property type="entry name" value="Cu-oxidase_3"/>
    <property type="match status" value="1"/>
</dbReference>
<evidence type="ECO:0000313" key="17">
    <source>
        <dbReference type="Proteomes" id="UP000253314"/>
    </source>
</evidence>
<evidence type="ECO:0000259" key="15">
    <source>
        <dbReference type="Pfam" id="PF07732"/>
    </source>
</evidence>
<feature type="domain" description="Plastocyanin-like" evidence="14">
    <location>
        <begin position="234"/>
        <end position="342"/>
    </location>
</feature>
<evidence type="ECO:0000256" key="6">
    <source>
        <dbReference type="ARBA" id="ARBA00017290"/>
    </source>
</evidence>
<protein>
    <recommendedName>
        <fullName evidence="6">Copper-containing nitrite reductase</fullName>
        <ecNumber evidence="5">1.7.2.1</ecNumber>
    </recommendedName>
</protein>
<name>A0A366XZW7_9BACI</name>
<evidence type="ECO:0000256" key="5">
    <source>
        <dbReference type="ARBA" id="ARBA00011882"/>
    </source>
</evidence>
<evidence type="ECO:0000256" key="7">
    <source>
        <dbReference type="ARBA" id="ARBA00022723"/>
    </source>
</evidence>
<gene>
    <name evidence="16" type="ORF">DS031_10405</name>
</gene>
<dbReference type="PROSITE" id="PS51318">
    <property type="entry name" value="TAT"/>
    <property type="match status" value="1"/>
</dbReference>
<comment type="similarity">
    <text evidence="3">Belongs to the multicopper oxidase family.</text>
</comment>
<dbReference type="PANTHER" id="PTHR11709:SF394">
    <property type="entry name" value="FI03373P-RELATED"/>
    <property type="match status" value="1"/>
</dbReference>
<comment type="subunit">
    <text evidence="4">Homotrimer.</text>
</comment>
<dbReference type="InterPro" id="IPR001287">
    <property type="entry name" value="NO2-reductase_Cu"/>
</dbReference>
<feature type="binding site" description="type 1 copper site" evidence="12">
    <location>
        <position position="149"/>
    </location>
    <ligand>
        <name>Cu cation</name>
        <dbReference type="ChEBI" id="CHEBI:23378"/>
        <label>1</label>
    </ligand>
</feature>
<keyword evidence="8" id="KW-0677">Repeat</keyword>
<keyword evidence="10 12" id="KW-0186">Copper</keyword>
<dbReference type="InterPro" id="IPR045087">
    <property type="entry name" value="Cu-oxidase_fam"/>
</dbReference>
<comment type="catalytic activity">
    <reaction evidence="11">
        <text>nitric oxide + Fe(III)-[cytochrome c] + H2O = Fe(II)-[cytochrome c] + nitrite + 2 H(+)</text>
        <dbReference type="Rhea" id="RHEA:15233"/>
        <dbReference type="Rhea" id="RHEA-COMP:10350"/>
        <dbReference type="Rhea" id="RHEA-COMP:14399"/>
        <dbReference type="ChEBI" id="CHEBI:15377"/>
        <dbReference type="ChEBI" id="CHEBI:15378"/>
        <dbReference type="ChEBI" id="CHEBI:16301"/>
        <dbReference type="ChEBI" id="CHEBI:16480"/>
        <dbReference type="ChEBI" id="CHEBI:29033"/>
        <dbReference type="ChEBI" id="CHEBI:29034"/>
        <dbReference type="EC" id="1.7.2.1"/>
    </reaction>
</comment>
<feature type="binding site" description="type 1 copper site" evidence="12">
    <location>
        <position position="154"/>
    </location>
    <ligand>
        <name>Cu cation</name>
        <dbReference type="ChEBI" id="CHEBI:23378"/>
        <label>1</label>
    </ligand>
</feature>
<accession>A0A366XZW7</accession>
<keyword evidence="17" id="KW-1185">Reference proteome</keyword>
<evidence type="ECO:0000256" key="13">
    <source>
        <dbReference type="SAM" id="MobiDB-lite"/>
    </source>
</evidence>
<sequence>MNTKSEKENVYSRRSFLKAGSLGALGLAAMSYLPGGLQNTVLAHGGTSASSTHDQSTPLTNGKNSSKMSHGYDPMKFLTNFDYGKITTLPNGQTQREYQIVAEDKEIEVAPGVFYPAWTYNGSVPGPTIRCTEGDHLKIYFVNKSSHPHTIHFHGIHPGKMDGVFEIVAPGQSFTYEFDAAPFGMHVYHCHAMPLKKHIEKGLYGTFIIDPKKPRSKAKEMVMVMNGFDTNFDGENEFYTVNGVANYHADHPIKVKVGEPLRIYLSNMTEFDLINSFHLHGDVFRYYPTGTNLEQFELTDTIIQCQGQRGILEWEFKFPGRFMFHAHQSEFAELGWMGIFDVVE</sequence>
<evidence type="ECO:0000256" key="3">
    <source>
        <dbReference type="ARBA" id="ARBA00010609"/>
    </source>
</evidence>
<feature type="binding site" description="type 1 copper site" evidence="12">
    <location>
        <position position="198"/>
    </location>
    <ligand>
        <name>Cu cation</name>
        <dbReference type="ChEBI" id="CHEBI:23378"/>
        <label>1</label>
    </ligand>
</feature>
<evidence type="ECO:0000256" key="1">
    <source>
        <dbReference type="ARBA" id="ARBA00001960"/>
    </source>
</evidence>
<feature type="domain" description="Plastocyanin-like" evidence="15">
    <location>
        <begin position="107"/>
        <end position="213"/>
    </location>
</feature>
<dbReference type="AlphaFoldDB" id="A0A366XZW7"/>
<feature type="region of interest" description="Disordered" evidence="13">
    <location>
        <begin position="44"/>
        <end position="68"/>
    </location>
</feature>
<evidence type="ECO:0000256" key="12">
    <source>
        <dbReference type="PIRSR" id="PIRSR601287-1"/>
    </source>
</evidence>
<feature type="binding site" description="type 1 copper site" evidence="12">
    <location>
        <position position="190"/>
    </location>
    <ligand>
        <name>Cu cation</name>
        <dbReference type="ChEBI" id="CHEBI:23378"/>
        <label>1</label>
    </ligand>
</feature>
<dbReference type="Proteomes" id="UP000253314">
    <property type="component" value="Unassembled WGS sequence"/>
</dbReference>
<proteinExistence type="inferred from homology"/>
<comment type="caution">
    <text evidence="16">The sequence shown here is derived from an EMBL/GenBank/DDBJ whole genome shotgun (WGS) entry which is preliminary data.</text>
</comment>
<evidence type="ECO:0000313" key="16">
    <source>
        <dbReference type="EMBL" id="RBW69704.1"/>
    </source>
</evidence>
<dbReference type="GO" id="GO:0050421">
    <property type="term" value="F:nitrite reductase (NO-forming) activity"/>
    <property type="evidence" value="ECO:0007669"/>
    <property type="project" value="UniProtKB-EC"/>
</dbReference>
<evidence type="ECO:0000256" key="8">
    <source>
        <dbReference type="ARBA" id="ARBA00022737"/>
    </source>
</evidence>
<dbReference type="SUPFAM" id="SSF49503">
    <property type="entry name" value="Cupredoxins"/>
    <property type="match status" value="2"/>
</dbReference>
<dbReference type="InterPro" id="IPR006311">
    <property type="entry name" value="TAT_signal"/>
</dbReference>
<evidence type="ECO:0000256" key="9">
    <source>
        <dbReference type="ARBA" id="ARBA00023002"/>
    </source>
</evidence>
<feature type="binding site" description="type 1 copper site" evidence="12">
    <location>
        <position position="327"/>
    </location>
    <ligand>
        <name>Cu cation</name>
        <dbReference type="ChEBI" id="CHEBI:23378"/>
        <label>1</label>
    </ligand>
</feature>
<dbReference type="InterPro" id="IPR008972">
    <property type="entry name" value="Cupredoxin"/>
</dbReference>
<dbReference type="GO" id="GO:0005507">
    <property type="term" value="F:copper ion binding"/>
    <property type="evidence" value="ECO:0007669"/>
    <property type="project" value="InterPro"/>
</dbReference>
<reference evidence="16 17" key="1">
    <citation type="submission" date="2018-07" db="EMBL/GenBank/DDBJ databases">
        <title>Lottiidibacillus patelloidae gen. nov., sp. nov., isolated from the intestinal tract of a marine limpet and the reclassification of B. taeanensis BH030017T, B. algicola KMM 3737T and B. hwajinpoensis SW-72T as genus Lottiidibacillus.</title>
        <authorList>
            <person name="Liu R."/>
            <person name="Huang Z."/>
        </authorList>
    </citation>
    <scope>NUCLEOTIDE SEQUENCE [LARGE SCALE GENOMIC DNA]</scope>
    <source>
        <strain evidence="16 17">BH030017</strain>
    </source>
</reference>
<dbReference type="PRINTS" id="PR00695">
    <property type="entry name" value="CUNO2RDTASE"/>
</dbReference>
<dbReference type="CDD" id="cd11024">
    <property type="entry name" value="CuRO_1_2DMCO_NIR_like"/>
    <property type="match status" value="1"/>
</dbReference>
<dbReference type="EMBL" id="QOCW01000009">
    <property type="protein sequence ID" value="RBW69704.1"/>
    <property type="molecule type" value="Genomic_DNA"/>
</dbReference>
<keyword evidence="7 12" id="KW-0479">Metal-binding</keyword>
<evidence type="ECO:0000259" key="14">
    <source>
        <dbReference type="Pfam" id="PF07731"/>
    </source>
</evidence>
<dbReference type="InterPro" id="IPR011707">
    <property type="entry name" value="Cu-oxidase-like_N"/>
</dbReference>
<dbReference type="PANTHER" id="PTHR11709">
    <property type="entry name" value="MULTI-COPPER OXIDASE"/>
    <property type="match status" value="1"/>
</dbReference>
<dbReference type="Gene3D" id="2.60.40.420">
    <property type="entry name" value="Cupredoxins - blue copper proteins"/>
    <property type="match status" value="2"/>
</dbReference>
<keyword evidence="9" id="KW-0560">Oxidoreductase</keyword>
<dbReference type="Pfam" id="PF07731">
    <property type="entry name" value="Cu-oxidase_2"/>
    <property type="match status" value="1"/>
</dbReference>
<dbReference type="OrthoDB" id="9757546at2"/>